<evidence type="ECO:0000256" key="1">
    <source>
        <dbReference type="SAM" id="SignalP"/>
    </source>
</evidence>
<dbReference type="RefSeq" id="WP_212192311.1">
    <property type="nucleotide sequence ID" value="NZ_JAGTAR010000029.1"/>
</dbReference>
<dbReference type="AlphaFoldDB" id="A0A941F7M2"/>
<evidence type="ECO:0000313" key="2">
    <source>
        <dbReference type="EMBL" id="MBR8537293.1"/>
    </source>
</evidence>
<protein>
    <recommendedName>
        <fullName evidence="4">Outer membrane protein beta-barrel domain-containing protein</fullName>
    </recommendedName>
</protein>
<evidence type="ECO:0000313" key="3">
    <source>
        <dbReference type="Proteomes" id="UP000679220"/>
    </source>
</evidence>
<feature type="chain" id="PRO_5037763271" description="Outer membrane protein beta-barrel domain-containing protein" evidence="1">
    <location>
        <begin position="20"/>
        <end position="206"/>
    </location>
</feature>
<accession>A0A941F7M2</accession>
<name>A0A941F7M2_9BACT</name>
<gene>
    <name evidence="2" type="ORF">KDU71_17120</name>
</gene>
<keyword evidence="1" id="KW-0732">Signal</keyword>
<sequence length="206" mass="22713">MKQLLICCCLCLINIAGYAQEEFYRDKGGMTLHYGHSYANEAGHFNSVGVGFLFKNGIAFGVSNQQIADQVKPQLYLGYISRPKLDNFYARGNAQISYISSSFARIVGVNLGLSYLLNGQKQFPSSLNGVFGINHVKLKQTESNFYFTPTDSEIVPVMGIAFNQAFFAHYLLTPFVSIGLGHELKKNTTGFSFSMGVNINFNGAVN</sequence>
<feature type="signal peptide" evidence="1">
    <location>
        <begin position="1"/>
        <end position="19"/>
    </location>
</feature>
<evidence type="ECO:0008006" key="4">
    <source>
        <dbReference type="Google" id="ProtNLM"/>
    </source>
</evidence>
<reference evidence="2" key="1">
    <citation type="journal article" date="2018" name="Int. J. Syst. Evol. Microbiol.">
        <title>Carboxylicivirga sediminis sp. nov., isolated from coastal sediment.</title>
        <authorList>
            <person name="Wang F.Q."/>
            <person name="Ren L.H."/>
            <person name="Zou R.J."/>
            <person name="Sun Y.Z."/>
            <person name="Liu X.J."/>
            <person name="Jiang F."/>
            <person name="Liu L.J."/>
        </authorList>
    </citation>
    <scope>NUCLEOTIDE SEQUENCE</scope>
    <source>
        <strain evidence="2">JR1</strain>
    </source>
</reference>
<reference evidence="2" key="2">
    <citation type="submission" date="2021-04" db="EMBL/GenBank/DDBJ databases">
        <authorList>
            <person name="Zhang T."/>
            <person name="Zhang Y."/>
            <person name="Lu D."/>
            <person name="Zuo D."/>
            <person name="Du Z."/>
        </authorList>
    </citation>
    <scope>NUCLEOTIDE SEQUENCE</scope>
    <source>
        <strain evidence="2">JR1</strain>
    </source>
</reference>
<keyword evidence="3" id="KW-1185">Reference proteome</keyword>
<proteinExistence type="predicted"/>
<comment type="caution">
    <text evidence="2">The sequence shown here is derived from an EMBL/GenBank/DDBJ whole genome shotgun (WGS) entry which is preliminary data.</text>
</comment>
<dbReference type="Proteomes" id="UP000679220">
    <property type="component" value="Unassembled WGS sequence"/>
</dbReference>
<organism evidence="2 3">
    <name type="scientific">Carboxylicivirga sediminis</name>
    <dbReference type="NCBI Taxonomy" id="2006564"/>
    <lineage>
        <taxon>Bacteria</taxon>
        <taxon>Pseudomonadati</taxon>
        <taxon>Bacteroidota</taxon>
        <taxon>Bacteroidia</taxon>
        <taxon>Marinilabiliales</taxon>
        <taxon>Marinilabiliaceae</taxon>
        <taxon>Carboxylicivirga</taxon>
    </lineage>
</organism>
<dbReference type="EMBL" id="JAGTAR010000029">
    <property type="protein sequence ID" value="MBR8537293.1"/>
    <property type="molecule type" value="Genomic_DNA"/>
</dbReference>